<name>A0A3A9Y9Y9_9ACTN</name>
<protein>
    <submittedName>
        <fullName evidence="2">Uncharacterized protein</fullName>
    </submittedName>
</protein>
<dbReference type="AlphaFoldDB" id="A0A3A9Y9Y9"/>
<evidence type="ECO:0000313" key="3">
    <source>
        <dbReference type="Proteomes" id="UP000271548"/>
    </source>
</evidence>
<reference evidence="3 4" key="1">
    <citation type="submission" date="2018-09" db="EMBL/GenBank/DDBJ databases">
        <title>Micromonospora sp. nov. MS1-9, isolated from a root of Musa sp.</title>
        <authorList>
            <person name="Kuncharoen N."/>
            <person name="Kudo T."/>
            <person name="Ohkuma M."/>
            <person name="Yuki M."/>
            <person name="Tanasupawat S."/>
        </authorList>
    </citation>
    <scope>NUCLEOTIDE SEQUENCE [LARGE SCALE GENOMIC DNA]</scope>
    <source>
        <strain evidence="2 4">MS1-9</strain>
        <strain evidence="1 3">NGC1-4</strain>
    </source>
</reference>
<evidence type="ECO:0000313" key="4">
    <source>
        <dbReference type="Proteomes" id="UP000275865"/>
    </source>
</evidence>
<evidence type="ECO:0000313" key="1">
    <source>
        <dbReference type="EMBL" id="RKN22332.1"/>
    </source>
</evidence>
<comment type="caution">
    <text evidence="2">The sequence shown here is derived from an EMBL/GenBank/DDBJ whole genome shotgun (WGS) entry which is preliminary data.</text>
</comment>
<dbReference type="EMBL" id="RAZT01000004">
    <property type="protein sequence ID" value="RKN34089.1"/>
    <property type="molecule type" value="Genomic_DNA"/>
</dbReference>
<evidence type="ECO:0000313" key="2">
    <source>
        <dbReference type="EMBL" id="RKN34089.1"/>
    </source>
</evidence>
<dbReference type="Proteomes" id="UP000271548">
    <property type="component" value="Unassembled WGS sequence"/>
</dbReference>
<sequence length="68" mass="7175">MCGQWLILARPGADRSDLLGTDALNSPTVDRGGRTGIAVVRRVERAVGEPGAVIVFAILTSMADVLRI</sequence>
<keyword evidence="3" id="KW-1185">Reference proteome</keyword>
<accession>A0A3A9Y9Y9</accession>
<gene>
    <name evidence="2" type="ORF">D7044_10455</name>
    <name evidence="1" type="ORF">D7147_06505</name>
</gene>
<dbReference type="Proteomes" id="UP000275865">
    <property type="component" value="Unassembled WGS sequence"/>
</dbReference>
<organism evidence="2 4">
    <name type="scientific">Micromonospora musae</name>
    <dbReference type="NCBI Taxonomy" id="1894970"/>
    <lineage>
        <taxon>Bacteria</taxon>
        <taxon>Bacillati</taxon>
        <taxon>Actinomycetota</taxon>
        <taxon>Actinomycetes</taxon>
        <taxon>Micromonosporales</taxon>
        <taxon>Micromonosporaceae</taxon>
        <taxon>Micromonospora</taxon>
    </lineage>
</organism>
<dbReference type="EMBL" id="RAZS01000002">
    <property type="protein sequence ID" value="RKN22332.1"/>
    <property type="molecule type" value="Genomic_DNA"/>
</dbReference>
<proteinExistence type="predicted"/>